<feature type="binding site" evidence="9">
    <location>
        <begin position="106"/>
        <end position="116"/>
    </location>
    <ligand>
        <name>ATP</name>
        <dbReference type="ChEBI" id="CHEBI:30616"/>
    </ligand>
</feature>
<dbReference type="GO" id="GO:0050515">
    <property type="term" value="F:4-(cytidine 5'-diphospho)-2-C-methyl-D-erythritol kinase activity"/>
    <property type="evidence" value="ECO:0007669"/>
    <property type="project" value="UniProtKB-UniRule"/>
</dbReference>
<dbReference type="InterPro" id="IPR006204">
    <property type="entry name" value="GHMP_kinase_N_dom"/>
</dbReference>
<evidence type="ECO:0000256" key="4">
    <source>
        <dbReference type="ARBA" id="ARBA00022679"/>
    </source>
</evidence>
<dbReference type="HAMAP" id="MF_00061">
    <property type="entry name" value="IspE"/>
    <property type="match status" value="1"/>
</dbReference>
<dbReference type="InterPro" id="IPR004424">
    <property type="entry name" value="IspE"/>
</dbReference>
<dbReference type="RefSeq" id="WP_257490426.1">
    <property type="nucleotide sequence ID" value="NZ_JANJZL010000005.1"/>
</dbReference>
<dbReference type="Pfam" id="PF00288">
    <property type="entry name" value="GHMP_kinases_N"/>
    <property type="match status" value="1"/>
</dbReference>
<dbReference type="SUPFAM" id="SSF54211">
    <property type="entry name" value="Ribosomal protein S5 domain 2-like"/>
    <property type="match status" value="1"/>
</dbReference>
<protein>
    <recommendedName>
        <fullName evidence="3 9">4-diphosphocytidyl-2-C-methyl-D-erythritol kinase</fullName>
        <shortName evidence="9">CMK</shortName>
        <ecNumber evidence="2 9">2.7.1.148</ecNumber>
    </recommendedName>
    <alternativeName>
        <fullName evidence="8 9">4-(cytidine-5'-diphospho)-2-C-methyl-D-erythritol kinase</fullName>
    </alternativeName>
</protein>
<organism evidence="12 13">
    <name type="scientific">Anaerosalibacter massiliensis</name>
    <dbReference type="NCBI Taxonomy" id="1347392"/>
    <lineage>
        <taxon>Bacteria</taxon>
        <taxon>Bacillati</taxon>
        <taxon>Bacillota</taxon>
        <taxon>Tissierellia</taxon>
        <taxon>Tissierellales</taxon>
        <taxon>Sporanaerobacteraceae</taxon>
        <taxon>Anaerosalibacter</taxon>
    </lineage>
</organism>
<keyword evidence="13" id="KW-1185">Reference proteome</keyword>
<dbReference type="Gene3D" id="3.30.70.890">
    <property type="entry name" value="GHMP kinase, C-terminal domain"/>
    <property type="match status" value="1"/>
</dbReference>
<keyword evidence="7 9" id="KW-0067">ATP-binding</keyword>
<gene>
    <name evidence="9 12" type="primary">ispE</name>
    <name evidence="12" type="ORF">NSA23_08765</name>
</gene>
<evidence type="ECO:0000256" key="3">
    <source>
        <dbReference type="ARBA" id="ARBA00017473"/>
    </source>
</evidence>
<dbReference type="EC" id="2.7.1.148" evidence="2 9"/>
<comment type="pathway">
    <text evidence="9">Isoprenoid biosynthesis; isopentenyl diphosphate biosynthesis via DXP pathway; isopentenyl diphosphate from 1-deoxy-D-xylulose 5-phosphate: step 3/6.</text>
</comment>
<dbReference type="GO" id="GO:0005524">
    <property type="term" value="F:ATP binding"/>
    <property type="evidence" value="ECO:0007669"/>
    <property type="project" value="UniProtKB-UniRule"/>
</dbReference>
<evidence type="ECO:0000259" key="10">
    <source>
        <dbReference type="Pfam" id="PF00288"/>
    </source>
</evidence>
<dbReference type="Pfam" id="PF08544">
    <property type="entry name" value="GHMP_kinases_C"/>
    <property type="match status" value="1"/>
</dbReference>
<evidence type="ECO:0000313" key="12">
    <source>
        <dbReference type="EMBL" id="MCR2044209.1"/>
    </source>
</evidence>
<proteinExistence type="inferred from homology"/>
<dbReference type="PIRSF" id="PIRSF010376">
    <property type="entry name" value="IspE"/>
    <property type="match status" value="1"/>
</dbReference>
<accession>A0A9X2MID3</accession>
<dbReference type="SUPFAM" id="SSF55060">
    <property type="entry name" value="GHMP Kinase, C-terminal domain"/>
    <property type="match status" value="1"/>
</dbReference>
<feature type="active site" evidence="9">
    <location>
        <position position="23"/>
    </location>
</feature>
<dbReference type="AlphaFoldDB" id="A0A9X2MID3"/>
<dbReference type="InterPro" id="IPR036554">
    <property type="entry name" value="GHMP_kinase_C_sf"/>
</dbReference>
<dbReference type="Gene3D" id="3.30.230.10">
    <property type="match status" value="1"/>
</dbReference>
<feature type="domain" description="GHMP kinase C-terminal" evidence="11">
    <location>
        <begin position="213"/>
        <end position="286"/>
    </location>
</feature>
<dbReference type="GO" id="GO:0016114">
    <property type="term" value="P:terpenoid biosynthetic process"/>
    <property type="evidence" value="ECO:0007669"/>
    <property type="project" value="UniProtKB-UniRule"/>
</dbReference>
<dbReference type="Proteomes" id="UP001142078">
    <property type="component" value="Unassembled WGS sequence"/>
</dbReference>
<dbReference type="NCBIfam" id="TIGR00154">
    <property type="entry name" value="ispE"/>
    <property type="match status" value="1"/>
</dbReference>
<evidence type="ECO:0000256" key="9">
    <source>
        <dbReference type="HAMAP-Rule" id="MF_00061"/>
    </source>
</evidence>
<evidence type="ECO:0000256" key="1">
    <source>
        <dbReference type="ARBA" id="ARBA00009684"/>
    </source>
</evidence>
<dbReference type="InterPro" id="IPR020568">
    <property type="entry name" value="Ribosomal_Su5_D2-typ_SF"/>
</dbReference>
<keyword evidence="9" id="KW-0414">Isoprene biosynthesis</keyword>
<keyword evidence="5 9" id="KW-0547">Nucleotide-binding</keyword>
<evidence type="ECO:0000256" key="5">
    <source>
        <dbReference type="ARBA" id="ARBA00022741"/>
    </source>
</evidence>
<reference evidence="12" key="1">
    <citation type="submission" date="2022-07" db="EMBL/GenBank/DDBJ databases">
        <title>Enhanced cultured diversity of the mouse gut microbiota enables custom-made synthetic communities.</title>
        <authorList>
            <person name="Afrizal A."/>
        </authorList>
    </citation>
    <scope>NUCLEOTIDE SEQUENCE</scope>
    <source>
        <strain evidence="12">DSM 29482</strain>
    </source>
</reference>
<evidence type="ECO:0000313" key="13">
    <source>
        <dbReference type="Proteomes" id="UP001142078"/>
    </source>
</evidence>
<comment type="catalytic activity">
    <reaction evidence="9">
        <text>4-CDP-2-C-methyl-D-erythritol + ATP = 4-CDP-2-C-methyl-D-erythritol 2-phosphate + ADP + H(+)</text>
        <dbReference type="Rhea" id="RHEA:18437"/>
        <dbReference type="ChEBI" id="CHEBI:15378"/>
        <dbReference type="ChEBI" id="CHEBI:30616"/>
        <dbReference type="ChEBI" id="CHEBI:57823"/>
        <dbReference type="ChEBI" id="CHEBI:57919"/>
        <dbReference type="ChEBI" id="CHEBI:456216"/>
        <dbReference type="EC" id="2.7.1.148"/>
    </reaction>
</comment>
<evidence type="ECO:0000256" key="7">
    <source>
        <dbReference type="ARBA" id="ARBA00022840"/>
    </source>
</evidence>
<evidence type="ECO:0000256" key="2">
    <source>
        <dbReference type="ARBA" id="ARBA00012052"/>
    </source>
</evidence>
<dbReference type="NCBIfam" id="NF011202">
    <property type="entry name" value="PRK14608.1"/>
    <property type="match status" value="1"/>
</dbReference>
<feature type="domain" description="GHMP kinase N-terminal" evidence="10">
    <location>
        <begin position="78"/>
        <end position="156"/>
    </location>
</feature>
<keyword evidence="4 9" id="KW-0808">Transferase</keyword>
<sequence>MNLLNKKERERYMDEFKIEAYGKINLALDVVGRRNDGYHDLNTIMQQIDLKDIITIKSREKGIKIECNIPEVPLNSSNLVYNAWDKMKEKSGLDRGAHIIIEKNIPVASGLAGGSTNAAAVLKGLNKLWRLNLSNEELMDIGVSIGADVPFCIVGGTALAKGIGEKLETLSSFSNKFILLANPGMPVSTTHVYEKLNIDGIKKKPNMDMLVQAVENDDLYFLAKNMENVLEEVTIKEFKEIKTIKEDMIKYGAIGSLMSGSGPTVFGIFDNEKDLIRCKNKLEKKVDKVIITKTI</sequence>
<keyword evidence="6 9" id="KW-0418">Kinase</keyword>
<comment type="caution">
    <text evidence="12">The sequence shown here is derived from an EMBL/GenBank/DDBJ whole genome shotgun (WGS) entry which is preliminary data.</text>
</comment>
<comment type="function">
    <text evidence="9">Catalyzes the phosphorylation of the position 2 hydroxy group of 4-diphosphocytidyl-2C-methyl-D-erythritol.</text>
</comment>
<evidence type="ECO:0000259" key="11">
    <source>
        <dbReference type="Pfam" id="PF08544"/>
    </source>
</evidence>
<comment type="similarity">
    <text evidence="1 9">Belongs to the GHMP kinase family. IspE subfamily.</text>
</comment>
<dbReference type="EMBL" id="JANJZL010000005">
    <property type="protein sequence ID" value="MCR2044209.1"/>
    <property type="molecule type" value="Genomic_DNA"/>
</dbReference>
<dbReference type="InterPro" id="IPR013750">
    <property type="entry name" value="GHMP_kinase_C_dom"/>
</dbReference>
<evidence type="ECO:0000256" key="8">
    <source>
        <dbReference type="ARBA" id="ARBA00032554"/>
    </source>
</evidence>
<dbReference type="GO" id="GO:0019288">
    <property type="term" value="P:isopentenyl diphosphate biosynthetic process, methylerythritol 4-phosphate pathway"/>
    <property type="evidence" value="ECO:0007669"/>
    <property type="project" value="UniProtKB-UniRule"/>
</dbReference>
<dbReference type="PANTHER" id="PTHR43527:SF2">
    <property type="entry name" value="4-DIPHOSPHOCYTIDYL-2-C-METHYL-D-ERYTHRITOL KINASE, CHLOROPLASTIC"/>
    <property type="match status" value="1"/>
</dbReference>
<dbReference type="InterPro" id="IPR014721">
    <property type="entry name" value="Ribsml_uS5_D2-typ_fold_subgr"/>
</dbReference>
<evidence type="ECO:0000256" key="6">
    <source>
        <dbReference type="ARBA" id="ARBA00022777"/>
    </source>
</evidence>
<name>A0A9X2MID3_9FIRM</name>
<dbReference type="PANTHER" id="PTHR43527">
    <property type="entry name" value="4-DIPHOSPHOCYTIDYL-2-C-METHYL-D-ERYTHRITOL KINASE, CHLOROPLASTIC"/>
    <property type="match status" value="1"/>
</dbReference>
<feature type="active site" evidence="9">
    <location>
        <position position="148"/>
    </location>
</feature>